<feature type="compositionally biased region" description="Basic and acidic residues" evidence="1">
    <location>
        <begin position="217"/>
        <end position="234"/>
    </location>
</feature>
<feature type="compositionally biased region" description="Gly residues" evidence="1">
    <location>
        <begin position="49"/>
        <end position="64"/>
    </location>
</feature>
<feature type="compositionally biased region" description="Basic and acidic residues" evidence="1">
    <location>
        <begin position="170"/>
        <end position="195"/>
    </location>
</feature>
<dbReference type="AlphaFoldDB" id="D7G0F3"/>
<dbReference type="GO" id="GO:0005737">
    <property type="term" value="C:cytoplasm"/>
    <property type="evidence" value="ECO:0007669"/>
    <property type="project" value="TreeGrafter"/>
</dbReference>
<proteinExistence type="predicted"/>
<keyword evidence="4" id="KW-1185">Reference proteome</keyword>
<dbReference type="EMBL" id="FN649740">
    <property type="protein sequence ID" value="CBJ26680.1"/>
    <property type="molecule type" value="Genomic_DNA"/>
</dbReference>
<dbReference type="Gene3D" id="3.10.590.10">
    <property type="entry name" value="ph1033 like domains"/>
    <property type="match status" value="2"/>
</dbReference>
<dbReference type="GO" id="GO:0061157">
    <property type="term" value="P:mRNA destabilization"/>
    <property type="evidence" value="ECO:0007669"/>
    <property type="project" value="TreeGrafter"/>
</dbReference>
<reference evidence="3 4" key="1">
    <citation type="journal article" date="2010" name="Nature">
        <title>The Ectocarpus genome and the independent evolution of multicellularity in brown algae.</title>
        <authorList>
            <person name="Cock J.M."/>
            <person name="Sterck L."/>
            <person name="Rouze P."/>
            <person name="Scornet D."/>
            <person name="Allen A.E."/>
            <person name="Amoutzias G."/>
            <person name="Anthouard V."/>
            <person name="Artiguenave F."/>
            <person name="Aury J.M."/>
            <person name="Badger J.H."/>
            <person name="Beszteri B."/>
            <person name="Billiau K."/>
            <person name="Bonnet E."/>
            <person name="Bothwell J.H."/>
            <person name="Bowler C."/>
            <person name="Boyen C."/>
            <person name="Brownlee C."/>
            <person name="Carrano C.J."/>
            <person name="Charrier B."/>
            <person name="Cho G.Y."/>
            <person name="Coelho S.M."/>
            <person name="Collen J."/>
            <person name="Corre E."/>
            <person name="Da Silva C."/>
            <person name="Delage L."/>
            <person name="Delaroque N."/>
            <person name="Dittami S.M."/>
            <person name="Doulbeau S."/>
            <person name="Elias M."/>
            <person name="Farnham G."/>
            <person name="Gachon C.M."/>
            <person name="Gschloessl B."/>
            <person name="Heesch S."/>
            <person name="Jabbari K."/>
            <person name="Jubin C."/>
            <person name="Kawai H."/>
            <person name="Kimura K."/>
            <person name="Kloareg B."/>
            <person name="Kupper F.C."/>
            <person name="Lang D."/>
            <person name="Le Bail A."/>
            <person name="Leblanc C."/>
            <person name="Lerouge P."/>
            <person name="Lohr M."/>
            <person name="Lopez P.J."/>
            <person name="Martens C."/>
            <person name="Maumus F."/>
            <person name="Michel G."/>
            <person name="Miranda-Saavedra D."/>
            <person name="Morales J."/>
            <person name="Moreau H."/>
            <person name="Motomura T."/>
            <person name="Nagasato C."/>
            <person name="Napoli C.A."/>
            <person name="Nelson D.R."/>
            <person name="Nyvall-Collen P."/>
            <person name="Peters A.F."/>
            <person name="Pommier C."/>
            <person name="Potin P."/>
            <person name="Poulain J."/>
            <person name="Quesneville H."/>
            <person name="Read B."/>
            <person name="Rensing S.A."/>
            <person name="Ritter A."/>
            <person name="Rousvoal S."/>
            <person name="Samanta M."/>
            <person name="Samson G."/>
            <person name="Schroeder D.C."/>
            <person name="Segurens B."/>
            <person name="Strittmatter M."/>
            <person name="Tonon T."/>
            <person name="Tregear J.W."/>
            <person name="Valentin K."/>
            <person name="von Dassow P."/>
            <person name="Yamagishi T."/>
            <person name="Van de Peer Y."/>
            <person name="Wincker P."/>
        </authorList>
    </citation>
    <scope>NUCLEOTIDE SEQUENCE [LARGE SCALE GENOMIC DNA]</scope>
    <source>
        <strain evidence="4">Ec32 / CCAP1310/4</strain>
    </source>
</reference>
<feature type="compositionally biased region" description="Polar residues" evidence="1">
    <location>
        <begin position="529"/>
        <end position="543"/>
    </location>
</feature>
<feature type="compositionally biased region" description="Low complexity" evidence="1">
    <location>
        <begin position="235"/>
        <end position="277"/>
    </location>
</feature>
<dbReference type="CDD" id="cd21134">
    <property type="entry name" value="YTH"/>
    <property type="match status" value="1"/>
</dbReference>
<dbReference type="PANTHER" id="PTHR12357">
    <property type="entry name" value="YTH YT521-B HOMOLOGY DOMAIN-CONTAINING"/>
    <property type="match status" value="1"/>
</dbReference>
<evidence type="ECO:0000313" key="4">
    <source>
        <dbReference type="Proteomes" id="UP000002630"/>
    </source>
</evidence>
<sequence length="543" mass="54523">MADPAAMGMMHQHMPPHMAVGGFQNGFGGGGGGGGGSAQRGGYGRRGRGGGGGGRGGYKGRGGNGRFAGNNGGRGGGMQAFGGNGGGMFNPYVAAQQQAMMQQAFMMPMPVQLPAHVSLINAPSFDPEAAAVEGTRFFVMKTFSEDDIHRSVKLSVWSGGEATNRRLDAAFKGIKPKDSGKGGDKSSKDSGDAAGKDTTASSSKKKGKKKGGGGKTAGEDKKAGGGGGSDEKAAAAEGSEGATTAAAVGDKSSSSADAGAGKGGTASESAAAGAGKESPVAEEGASDAGAKDDVTDDAADASASASVEKPAATSGDVKEDSAAAAAAAAGDAKKEDGGAAAAEGGESGGKPDGKEKASSATTGKSAASKEKESSSGGGKKATGGTVATSGKGGKGAGRGNKKAPPVFLFFSVYQSAQFCGAAQLCGPLDHQGKKVKGRAHDRWRSRFPVKWVFAKDLPNQQLKHITLPNNKPVAAAKDSQEVPFEQGLQMLKAFHEHTHVTSIVDDYAFYENRALQHQHRPKHQHQQHGSSNHPANQYGSLST</sequence>
<dbReference type="PROSITE" id="PS50882">
    <property type="entry name" value="YTH"/>
    <property type="match status" value="1"/>
</dbReference>
<dbReference type="InterPro" id="IPR045168">
    <property type="entry name" value="YTH_prot"/>
</dbReference>
<accession>D7G0F3</accession>
<evidence type="ECO:0000313" key="3">
    <source>
        <dbReference type="EMBL" id="CBJ26680.1"/>
    </source>
</evidence>
<feature type="compositionally biased region" description="Basic residues" evidence="1">
    <location>
        <begin position="203"/>
        <end position="212"/>
    </location>
</feature>
<feature type="region of interest" description="Disordered" evidence="1">
    <location>
        <begin position="517"/>
        <end position="543"/>
    </location>
</feature>
<dbReference type="STRING" id="2880.D7G0F3"/>
<feature type="compositionally biased region" description="Gly residues" evidence="1">
    <location>
        <begin position="30"/>
        <end position="42"/>
    </location>
</feature>
<feature type="compositionally biased region" description="Basic residues" evidence="1">
    <location>
        <begin position="517"/>
        <end position="526"/>
    </location>
</feature>
<organism evidence="3 4">
    <name type="scientific">Ectocarpus siliculosus</name>
    <name type="common">Brown alga</name>
    <name type="synonym">Conferva siliculosa</name>
    <dbReference type="NCBI Taxonomy" id="2880"/>
    <lineage>
        <taxon>Eukaryota</taxon>
        <taxon>Sar</taxon>
        <taxon>Stramenopiles</taxon>
        <taxon>Ochrophyta</taxon>
        <taxon>PX clade</taxon>
        <taxon>Phaeophyceae</taxon>
        <taxon>Ectocarpales</taxon>
        <taxon>Ectocarpaceae</taxon>
        <taxon>Ectocarpus</taxon>
    </lineage>
</organism>
<dbReference type="Proteomes" id="UP000002630">
    <property type="component" value="Linkage Group LG15"/>
</dbReference>
<evidence type="ECO:0000256" key="1">
    <source>
        <dbReference type="SAM" id="MobiDB-lite"/>
    </source>
</evidence>
<feature type="domain" description="YTH" evidence="2">
    <location>
        <begin position="361"/>
        <end position="494"/>
    </location>
</feature>
<dbReference type="EMBL" id="FN648597">
    <property type="protein sequence ID" value="CBJ26680.1"/>
    <property type="molecule type" value="Genomic_DNA"/>
</dbReference>
<feature type="region of interest" description="Disordered" evidence="1">
    <location>
        <begin position="30"/>
        <end position="64"/>
    </location>
</feature>
<name>D7G0F3_ECTSI</name>
<dbReference type="InterPro" id="IPR007275">
    <property type="entry name" value="YTH_domain"/>
</dbReference>
<feature type="region of interest" description="Disordered" evidence="1">
    <location>
        <begin position="170"/>
        <end position="399"/>
    </location>
</feature>
<gene>
    <name evidence="3" type="ORF">Esi_0040_0126</name>
</gene>
<dbReference type="InParanoid" id="D7G0F3"/>
<dbReference type="eggNOG" id="KOG1901">
    <property type="taxonomic scope" value="Eukaryota"/>
</dbReference>
<dbReference type="GO" id="GO:0003729">
    <property type="term" value="F:mRNA binding"/>
    <property type="evidence" value="ECO:0007669"/>
    <property type="project" value="TreeGrafter"/>
</dbReference>
<evidence type="ECO:0000259" key="2">
    <source>
        <dbReference type="PROSITE" id="PS50882"/>
    </source>
</evidence>
<dbReference type="OrthoDB" id="306690at2759"/>
<protein>
    <submittedName>
        <fullName evidence="3">RNA-binding protein</fullName>
    </submittedName>
</protein>
<dbReference type="Pfam" id="PF04146">
    <property type="entry name" value="YTH"/>
    <property type="match status" value="2"/>
</dbReference>
<dbReference type="PANTHER" id="PTHR12357:SF89">
    <property type="entry name" value="YTH DOMAIN-CONTAINING FAMILY PROTEIN"/>
    <property type="match status" value="1"/>
</dbReference>